<sequence length="181" mass="20256">MGDDAVAGRILQQLYPEVGSSDPVAYVSELGDSVQALVYSRLFWPKLVEIEGAVFVALWGDDEEYISARLRTPAASSNWAPMSWPQAVDSFNKFEVAHIFRQNRGSEEVVEDANRELASILVQVWKARLATSYPERKFSVRFVDGDETMDSRVEVTQDHPPLATPKGWSDELRAIVPEVSP</sequence>
<reference evidence="1 2" key="1">
    <citation type="submission" date="2019-04" db="EMBL/GenBank/DDBJ databases">
        <title>Streptomyces sp. nov. Bv016 isolated from bark of Buahinia variegata.</title>
        <authorList>
            <person name="Kanchanasin P."/>
            <person name="Tanasupawat S."/>
            <person name="Yuki M."/>
            <person name="Kudo T."/>
        </authorList>
    </citation>
    <scope>NUCLEOTIDE SEQUENCE [LARGE SCALE GENOMIC DNA]</scope>
    <source>
        <strain evidence="1 2">JCM 4765</strain>
    </source>
</reference>
<protein>
    <recommendedName>
        <fullName evidence="3">DUF4303 domain-containing protein</fullName>
    </recommendedName>
</protein>
<dbReference type="EMBL" id="SRRU01000001">
    <property type="protein sequence ID" value="TGN87198.1"/>
    <property type="molecule type" value="Genomic_DNA"/>
</dbReference>
<dbReference type="GeneID" id="91532086"/>
<gene>
    <name evidence="1" type="ORF">E5082_01905</name>
</gene>
<dbReference type="RefSeq" id="WP_135789545.1">
    <property type="nucleotide sequence ID" value="NZ_BNBQ01000006.1"/>
</dbReference>
<evidence type="ECO:0000313" key="2">
    <source>
        <dbReference type="Proteomes" id="UP000298513"/>
    </source>
</evidence>
<dbReference type="AlphaFoldDB" id="A0A4Z1DPS3"/>
<accession>A0A4Z1DPS3</accession>
<proteinExistence type="predicted"/>
<comment type="caution">
    <text evidence="1">The sequence shown here is derived from an EMBL/GenBank/DDBJ whole genome shotgun (WGS) entry which is preliminary data.</text>
</comment>
<dbReference type="Proteomes" id="UP000298513">
    <property type="component" value="Unassembled WGS sequence"/>
</dbReference>
<evidence type="ECO:0008006" key="3">
    <source>
        <dbReference type="Google" id="ProtNLM"/>
    </source>
</evidence>
<keyword evidence="2" id="KW-1185">Reference proteome</keyword>
<evidence type="ECO:0000313" key="1">
    <source>
        <dbReference type="EMBL" id="TGN87198.1"/>
    </source>
</evidence>
<organism evidence="1 2">
    <name type="scientific">Streptomyces griseoluteus</name>
    <dbReference type="NCBI Taxonomy" id="29306"/>
    <lineage>
        <taxon>Bacteria</taxon>
        <taxon>Bacillati</taxon>
        <taxon>Actinomycetota</taxon>
        <taxon>Actinomycetes</taxon>
        <taxon>Kitasatosporales</taxon>
        <taxon>Streptomycetaceae</taxon>
        <taxon>Streptomyces</taxon>
    </lineage>
</organism>
<name>A0A4Z1DPS3_STRGP</name>